<sequence length="1231" mass="136513">MASDPFASPQRPSSRPIIPLRTHSSLANITRLSTSNFTHNARLGSSTHIALNPVPTSLHDMDAVAEAVYSVKLLEALRKGDQAALHPFLTAVKPDARAKEMTSPLHLAVKCAEYSTIELCLDYKSIDVNAVDSQTGNTPLHLAAEAGRDDVVQLLLDQEDIDDTKRNKAGKEAIDVAKTPEIVQLIQVSRAKLNMQFVDYLDAYERKDPRADEQLYALLDLPRASAIDLNLQSNAGGTTLLHEAVKRNDTRMIETAVRKGADVFCRDRRGKRVGDMTKDEKVKALLRQLSNADAARQSQGTPGHPPSFKGYMGKWTNIAGGYKMRWFVLENGVLSYYHSQDEEGKQVRGAINMRFAKIRADSNDKHRLEIISQTGKGASKLYLRGAHPVERARWVQVLTQTREYFDMEKVTSRPESLMYSQLQGSTSSLANQLSATPSASASSTNLPGSIRPAPSHRNTMSSILGAKAIPIPAARQGSSASNAADRSPSIISKESRLSSDGRDEADLSGEELEKGDGLPHEHEFPLVANSLRTQVELSEKLIESLSALGSSGLSSSPAVDSQFSRSASSRISRESFRQGYHSSPEGLREALTDALKNTSDLVSKYQQMVADRELYMKKQYEREIHAKHLWEENMKVLAQQHAEMENSLKEAAKENARKRKVLREVRETMGSSPLSMESPLPPTKGTNGALAPAITQSRRGSAMNDVFSTPPQSLAARRVGETGPYSADALQLDSQPSPPIFAHARAVSQIVDEELSLAARESMDDADDEFFDAIEQGNLPGLRVETPIAKKRSEAELGDVIPDDKSVLPYKDLRTAMPLGKDDRPSVSLWAILKNNIGKDLTKISFPVSFNEPTSMLQRMAEDMLYAPLLDVAVQQKDPMLRIAYVAAFACSNYVTTIGRVAKPFNPMLGETFEYVNFEGSAYRYQSEQVSHHPPISACIGEALDSSWTYAGCVQAQSKFLGRSFEIRPTGVAHVRLKTENGIEHFTYKKVTTSVSGFITGSPSIDHYGDMLIKNHTTGDECKLAFKPRGWKASTAHELKGGVYSGKDGSLTWEIAGRWSTQLVARRVGTAETALDPDKGIEGQSGGVRSDYVLLWKHEPFSPGPFNLNPYAIRLNDLPKGLRQWLPPTDCRLRPDLRLFESGKFDEADVMKRNLEEYQRATRRKREAGSIPPHQPRFFTKVTDPDSQADLWEPRRSKDTKGQISDVEYWIRRERKDWEGCEEIFGPYMIH</sequence>
<protein>
    <submittedName>
        <fullName evidence="1">Uncharacterized protein</fullName>
    </submittedName>
</protein>
<reference evidence="1 2" key="1">
    <citation type="journal article" date="2018" name="Mol. Biol. Evol.">
        <title>Broad Genomic Sampling Reveals a Smut Pathogenic Ancestry of the Fungal Clade Ustilaginomycotina.</title>
        <authorList>
            <person name="Kijpornyongpan T."/>
            <person name="Mondo S.J."/>
            <person name="Barry K."/>
            <person name="Sandor L."/>
            <person name="Lee J."/>
            <person name="Lipzen A."/>
            <person name="Pangilinan J."/>
            <person name="LaButti K."/>
            <person name="Hainaut M."/>
            <person name="Henrissat B."/>
            <person name="Grigoriev I.V."/>
            <person name="Spatafora J.W."/>
            <person name="Aime M.C."/>
        </authorList>
    </citation>
    <scope>NUCLEOTIDE SEQUENCE [LARGE SCALE GENOMIC DNA]</scope>
    <source>
        <strain evidence="1 2">SA 807</strain>
    </source>
</reference>
<organism evidence="1 2">
    <name type="scientific">Violaceomyces palustris</name>
    <dbReference type="NCBI Taxonomy" id="1673888"/>
    <lineage>
        <taxon>Eukaryota</taxon>
        <taxon>Fungi</taxon>
        <taxon>Dikarya</taxon>
        <taxon>Basidiomycota</taxon>
        <taxon>Ustilaginomycotina</taxon>
        <taxon>Ustilaginomycetes</taxon>
        <taxon>Violaceomycetales</taxon>
        <taxon>Violaceomycetaceae</taxon>
        <taxon>Violaceomyces</taxon>
    </lineage>
</organism>
<proteinExistence type="predicted"/>
<accession>A0ACD0P3X2</accession>
<evidence type="ECO:0000313" key="2">
    <source>
        <dbReference type="Proteomes" id="UP000245626"/>
    </source>
</evidence>
<keyword evidence="2" id="KW-1185">Reference proteome</keyword>
<name>A0ACD0P3X2_9BASI</name>
<dbReference type="Proteomes" id="UP000245626">
    <property type="component" value="Unassembled WGS sequence"/>
</dbReference>
<evidence type="ECO:0000313" key="1">
    <source>
        <dbReference type="EMBL" id="PWN52795.1"/>
    </source>
</evidence>
<gene>
    <name evidence="1" type="ORF">IE53DRAFT_250019</name>
</gene>
<dbReference type="EMBL" id="KZ819757">
    <property type="protein sequence ID" value="PWN52795.1"/>
    <property type="molecule type" value="Genomic_DNA"/>
</dbReference>